<dbReference type="SUPFAM" id="SSF53474">
    <property type="entry name" value="alpha/beta-Hydrolases"/>
    <property type="match status" value="1"/>
</dbReference>
<dbReference type="PANTHER" id="PTHR43056">
    <property type="entry name" value="PEPTIDASE S9 PROLYL OLIGOPEPTIDASE"/>
    <property type="match status" value="1"/>
</dbReference>
<evidence type="ECO:0000313" key="2">
    <source>
        <dbReference type="EMBL" id="KAF2716397.1"/>
    </source>
</evidence>
<dbReference type="GO" id="GO:0006508">
    <property type="term" value="P:proteolysis"/>
    <property type="evidence" value="ECO:0007669"/>
    <property type="project" value="InterPro"/>
</dbReference>
<name>A0A9P4UI29_9PEZI</name>
<organism evidence="2 3">
    <name type="scientific">Polychaeton citri CBS 116435</name>
    <dbReference type="NCBI Taxonomy" id="1314669"/>
    <lineage>
        <taxon>Eukaryota</taxon>
        <taxon>Fungi</taxon>
        <taxon>Dikarya</taxon>
        <taxon>Ascomycota</taxon>
        <taxon>Pezizomycotina</taxon>
        <taxon>Dothideomycetes</taxon>
        <taxon>Dothideomycetidae</taxon>
        <taxon>Capnodiales</taxon>
        <taxon>Capnodiaceae</taxon>
        <taxon>Polychaeton</taxon>
    </lineage>
</organism>
<dbReference type="EMBL" id="MU003877">
    <property type="protein sequence ID" value="KAF2716397.1"/>
    <property type="molecule type" value="Genomic_DNA"/>
</dbReference>
<reference evidence="2" key="1">
    <citation type="journal article" date="2020" name="Stud. Mycol.">
        <title>101 Dothideomycetes genomes: a test case for predicting lifestyles and emergence of pathogens.</title>
        <authorList>
            <person name="Haridas S."/>
            <person name="Albert R."/>
            <person name="Binder M."/>
            <person name="Bloem J."/>
            <person name="Labutti K."/>
            <person name="Salamov A."/>
            <person name="Andreopoulos B."/>
            <person name="Baker S."/>
            <person name="Barry K."/>
            <person name="Bills G."/>
            <person name="Bluhm B."/>
            <person name="Cannon C."/>
            <person name="Castanera R."/>
            <person name="Culley D."/>
            <person name="Daum C."/>
            <person name="Ezra D."/>
            <person name="Gonzalez J."/>
            <person name="Henrissat B."/>
            <person name="Kuo A."/>
            <person name="Liang C."/>
            <person name="Lipzen A."/>
            <person name="Lutzoni F."/>
            <person name="Magnuson J."/>
            <person name="Mondo S."/>
            <person name="Nolan M."/>
            <person name="Ohm R."/>
            <person name="Pangilinan J."/>
            <person name="Park H.-J."/>
            <person name="Ramirez L."/>
            <person name="Alfaro M."/>
            <person name="Sun H."/>
            <person name="Tritt A."/>
            <person name="Yoshinaga Y."/>
            <person name="Zwiers L.-H."/>
            <person name="Turgeon B."/>
            <person name="Goodwin S."/>
            <person name="Spatafora J."/>
            <person name="Crous P."/>
            <person name="Grigoriev I."/>
        </authorList>
    </citation>
    <scope>NUCLEOTIDE SEQUENCE</scope>
    <source>
        <strain evidence="2">CBS 116435</strain>
    </source>
</reference>
<proteinExistence type="predicted"/>
<sequence length="662" mass="72690">MAVEERQYGLWDSPIPLDLLCQNAVTLEAARACRKTAKLYILEGRSDGRNVIVELDGDGSVSRDVLPAPYSVGTKVHEYGGAGFVLDSDLGTIFFSDLGDRGVYSLNLETGEVESIIEHDGWRFADFSLHPSGLLAAVRERHDLENDTPETVVNELVLIHTRDGKLSTLVSGSDFYSHVRFSLDGSRISWLEWQHPEMPWTGSRLFAASFNAANGAVDGIRLVAGSGRGRSISQPRWGPDGTLFFADDVSGVWQIYTFRKDDENAHRLHIHGLEGVEHAGAEFRLGTCTYLPMSKDKLMLTYHDQAIAHFVIVDIPTGKPTSIPLPIVEAPVDAVSQINKQEFLIIGNLREGPTSLYHVDISANTSPVSTLLRQTLNFTDLKPYISLARPLTSPRTTGSYRQGSVQSFLYLPYNPSYTAPRSTLPPLLAIAHGGPTGHYKPSLDLSVQYWTSRGYAVALVNYAGSTGYGLAYRTLLDGRWGDIDAADTASVALHLAARGVVDRSRLGVYGLSAGGFIVLKTLCDAPAVWAAGVSLFGVSDTKAFSAATHKFEHHYADRLLFGDGGLAGDEQDAVHRDRSPLFHAGSVRAATLIQQGDQDTIVVPQQALDMEAALRKEGKVKDLELEMFAGEGHAFWRGQAQRRMITSQERWWRKFLLRHEAL</sequence>
<dbReference type="Gene3D" id="3.40.50.1820">
    <property type="entry name" value="alpha/beta hydrolase"/>
    <property type="match status" value="1"/>
</dbReference>
<dbReference type="OrthoDB" id="43744at2759"/>
<dbReference type="InterPro" id="IPR029058">
    <property type="entry name" value="AB_hydrolase_fold"/>
</dbReference>
<accession>A0A9P4UI29</accession>
<dbReference type="AlphaFoldDB" id="A0A9P4UI29"/>
<dbReference type="GO" id="GO:0008236">
    <property type="term" value="F:serine-type peptidase activity"/>
    <property type="evidence" value="ECO:0007669"/>
    <property type="project" value="InterPro"/>
</dbReference>
<gene>
    <name evidence="2" type="ORF">K431DRAFT_279008</name>
</gene>
<dbReference type="Gene3D" id="2.120.10.30">
    <property type="entry name" value="TolB, C-terminal domain"/>
    <property type="match status" value="1"/>
</dbReference>
<dbReference type="InterPro" id="IPR001375">
    <property type="entry name" value="Peptidase_S9_cat"/>
</dbReference>
<dbReference type="Proteomes" id="UP000799441">
    <property type="component" value="Unassembled WGS sequence"/>
</dbReference>
<dbReference type="Pfam" id="PF00326">
    <property type="entry name" value="Peptidase_S9"/>
    <property type="match status" value="1"/>
</dbReference>
<keyword evidence="3" id="KW-1185">Reference proteome</keyword>
<dbReference type="InterPro" id="IPR050585">
    <property type="entry name" value="Xaa-Pro_dipeptidyl-ppase/CocE"/>
</dbReference>
<protein>
    <submittedName>
        <fullName evidence="2">Dipeptidyl peptidase IV</fullName>
    </submittedName>
</protein>
<evidence type="ECO:0000259" key="1">
    <source>
        <dbReference type="Pfam" id="PF00326"/>
    </source>
</evidence>
<dbReference type="PANTHER" id="PTHR43056:SF5">
    <property type="entry name" value="PEPTIDASE S9 PROLYL OLIGOPEPTIDASE CATALYTIC DOMAIN-CONTAINING PROTEIN"/>
    <property type="match status" value="1"/>
</dbReference>
<comment type="caution">
    <text evidence="2">The sequence shown here is derived from an EMBL/GenBank/DDBJ whole genome shotgun (WGS) entry which is preliminary data.</text>
</comment>
<dbReference type="SUPFAM" id="SSF69322">
    <property type="entry name" value="Tricorn protease domain 2"/>
    <property type="match status" value="1"/>
</dbReference>
<evidence type="ECO:0000313" key="3">
    <source>
        <dbReference type="Proteomes" id="UP000799441"/>
    </source>
</evidence>
<dbReference type="InterPro" id="IPR011042">
    <property type="entry name" value="6-blade_b-propeller_TolB-like"/>
</dbReference>
<feature type="domain" description="Peptidase S9 prolyl oligopeptidase catalytic" evidence="1">
    <location>
        <begin position="442"/>
        <end position="655"/>
    </location>
</feature>